<reference evidence="2" key="1">
    <citation type="journal article" date="2021" name="Sci. Rep.">
        <title>Diploid genomic architecture of Nitzschia inconspicua, an elite biomass production diatom.</title>
        <authorList>
            <person name="Oliver A."/>
            <person name="Podell S."/>
            <person name="Pinowska A."/>
            <person name="Traller J.C."/>
            <person name="Smith S.R."/>
            <person name="McClure R."/>
            <person name="Beliaev A."/>
            <person name="Bohutskyi P."/>
            <person name="Hill E.A."/>
            <person name="Rabines A."/>
            <person name="Zheng H."/>
            <person name="Allen L.Z."/>
            <person name="Kuo A."/>
            <person name="Grigoriev I.V."/>
            <person name="Allen A.E."/>
            <person name="Hazlebeck D."/>
            <person name="Allen E.E."/>
        </authorList>
    </citation>
    <scope>NUCLEOTIDE SEQUENCE</scope>
    <source>
        <strain evidence="2">Hildebrandi</strain>
    </source>
</reference>
<keyword evidence="1" id="KW-0732">Signal</keyword>
<proteinExistence type="predicted"/>
<evidence type="ECO:0000313" key="2">
    <source>
        <dbReference type="EMBL" id="KAG7340409.1"/>
    </source>
</evidence>
<dbReference type="Proteomes" id="UP000693970">
    <property type="component" value="Unassembled WGS sequence"/>
</dbReference>
<protein>
    <submittedName>
        <fullName evidence="2">Uncharacterized protein</fullName>
    </submittedName>
</protein>
<keyword evidence="3" id="KW-1185">Reference proteome</keyword>
<accession>A0A9K3PCU9</accession>
<dbReference type="AlphaFoldDB" id="A0A9K3PCU9"/>
<comment type="caution">
    <text evidence="2">The sequence shown here is derived from an EMBL/GenBank/DDBJ whole genome shotgun (WGS) entry which is preliminary data.</text>
</comment>
<reference evidence="2" key="2">
    <citation type="submission" date="2021-04" db="EMBL/GenBank/DDBJ databases">
        <authorList>
            <person name="Podell S."/>
        </authorList>
    </citation>
    <scope>NUCLEOTIDE SEQUENCE</scope>
    <source>
        <strain evidence="2">Hildebrandi</strain>
    </source>
</reference>
<organism evidence="2 3">
    <name type="scientific">Nitzschia inconspicua</name>
    <dbReference type="NCBI Taxonomy" id="303405"/>
    <lineage>
        <taxon>Eukaryota</taxon>
        <taxon>Sar</taxon>
        <taxon>Stramenopiles</taxon>
        <taxon>Ochrophyta</taxon>
        <taxon>Bacillariophyta</taxon>
        <taxon>Bacillariophyceae</taxon>
        <taxon>Bacillariophycidae</taxon>
        <taxon>Bacillariales</taxon>
        <taxon>Bacillariaceae</taxon>
        <taxon>Nitzschia</taxon>
    </lineage>
</organism>
<feature type="signal peptide" evidence="1">
    <location>
        <begin position="1"/>
        <end position="25"/>
    </location>
</feature>
<name>A0A9K3PCU9_9STRA</name>
<evidence type="ECO:0000256" key="1">
    <source>
        <dbReference type="SAM" id="SignalP"/>
    </source>
</evidence>
<dbReference type="OrthoDB" id="427071at2759"/>
<feature type="chain" id="PRO_5039938675" evidence="1">
    <location>
        <begin position="26"/>
        <end position="211"/>
    </location>
</feature>
<dbReference type="EMBL" id="JAGRRH010000027">
    <property type="protein sequence ID" value="KAG7340409.1"/>
    <property type="molecule type" value="Genomic_DNA"/>
</dbReference>
<sequence>MVPTTLHRLCCLIFLIAGVCQKSKAFIHPYRDAFIRKSSAHSTVSVGTRTTTTTTTLDLIGKNLFGGIFAPQGESSDGPKVILEIPTTNIKIGPLKFFLQIFLVGEQNNPLPNSWVLNQNDETQTLDMYHTDGTGMFSIDIKEYGMTVKRHGQAPSLQYQLQESVMLHALLDEVEGIAFAEDIDVEKRLLQLKEDNALQLARETLPARKES</sequence>
<evidence type="ECO:0000313" key="3">
    <source>
        <dbReference type="Proteomes" id="UP000693970"/>
    </source>
</evidence>
<gene>
    <name evidence="2" type="ORF">IV203_023952</name>
</gene>